<dbReference type="AlphaFoldDB" id="F4S849"/>
<dbReference type="OrthoDB" id="5778525at2759"/>
<proteinExistence type="predicted"/>
<feature type="compositionally biased region" description="Polar residues" evidence="1">
    <location>
        <begin position="19"/>
        <end position="40"/>
    </location>
</feature>
<dbReference type="Gene3D" id="4.10.280.10">
    <property type="entry name" value="Helix-loop-helix DNA-binding domain"/>
    <property type="match status" value="1"/>
</dbReference>
<dbReference type="RefSeq" id="XP_007417555.1">
    <property type="nucleotide sequence ID" value="XM_007417493.1"/>
</dbReference>
<name>F4S849_MELLP</name>
<evidence type="ECO:0000313" key="2">
    <source>
        <dbReference type="EMBL" id="EGF99181.1"/>
    </source>
</evidence>
<reference evidence="3" key="1">
    <citation type="journal article" date="2011" name="Proc. Natl. Acad. Sci. U.S.A.">
        <title>Obligate biotrophy features unraveled by the genomic analysis of rust fungi.</title>
        <authorList>
            <person name="Duplessis S."/>
            <person name="Cuomo C.A."/>
            <person name="Lin Y.-C."/>
            <person name="Aerts A."/>
            <person name="Tisserant E."/>
            <person name="Veneault-Fourrey C."/>
            <person name="Joly D.L."/>
            <person name="Hacquard S."/>
            <person name="Amselem J."/>
            <person name="Cantarel B.L."/>
            <person name="Chiu R."/>
            <person name="Coutinho P.M."/>
            <person name="Feau N."/>
            <person name="Field M."/>
            <person name="Frey P."/>
            <person name="Gelhaye E."/>
            <person name="Goldberg J."/>
            <person name="Grabherr M.G."/>
            <person name="Kodira C.D."/>
            <person name="Kohler A."/>
            <person name="Kuees U."/>
            <person name="Lindquist E.A."/>
            <person name="Lucas S.M."/>
            <person name="Mago R."/>
            <person name="Mauceli E."/>
            <person name="Morin E."/>
            <person name="Murat C."/>
            <person name="Pangilinan J.L."/>
            <person name="Park R."/>
            <person name="Pearson M."/>
            <person name="Quesneville H."/>
            <person name="Rouhier N."/>
            <person name="Sakthikumar S."/>
            <person name="Salamov A.A."/>
            <person name="Schmutz J."/>
            <person name="Selles B."/>
            <person name="Shapiro H."/>
            <person name="Tanguay P."/>
            <person name="Tuskan G.A."/>
            <person name="Henrissat B."/>
            <person name="Van de Peer Y."/>
            <person name="Rouze P."/>
            <person name="Ellis J.G."/>
            <person name="Dodds P.N."/>
            <person name="Schein J.E."/>
            <person name="Zhong S."/>
            <person name="Hamelin R.C."/>
            <person name="Grigoriev I.V."/>
            <person name="Szabo L.J."/>
            <person name="Martin F."/>
        </authorList>
    </citation>
    <scope>NUCLEOTIDE SEQUENCE [LARGE SCALE GENOMIC DNA]</scope>
    <source>
        <strain evidence="3">98AG31 / pathotype 3-4-7</strain>
    </source>
</reference>
<evidence type="ECO:0000256" key="1">
    <source>
        <dbReference type="SAM" id="MobiDB-lite"/>
    </source>
</evidence>
<feature type="compositionally biased region" description="Basic and acidic residues" evidence="1">
    <location>
        <begin position="502"/>
        <end position="518"/>
    </location>
</feature>
<feature type="region of interest" description="Disordered" evidence="1">
    <location>
        <begin position="1"/>
        <end position="67"/>
    </location>
</feature>
<gene>
    <name evidence="2" type="ORF">MELLADRAFT_68779</name>
</gene>
<dbReference type="eggNOG" id="ENOG502S8TF">
    <property type="taxonomic scope" value="Eukaryota"/>
</dbReference>
<feature type="region of interest" description="Disordered" evidence="1">
    <location>
        <begin position="566"/>
        <end position="592"/>
    </location>
</feature>
<feature type="compositionally biased region" description="Polar residues" evidence="1">
    <location>
        <begin position="570"/>
        <end position="580"/>
    </location>
</feature>
<evidence type="ECO:0008006" key="4">
    <source>
        <dbReference type="Google" id="ProtNLM"/>
    </source>
</evidence>
<dbReference type="KEGG" id="mlr:MELLADRAFT_68779"/>
<evidence type="ECO:0000313" key="3">
    <source>
        <dbReference type="Proteomes" id="UP000001072"/>
    </source>
</evidence>
<sequence length="638" mass="70561">MSFNDPAAQRPIINHQDTDLNTSDIDYSINQSTSTSNPSTFHHHQLDQTQQQQPLHLNHSIDTSDPGFQVPSTEGLGLLPPPVAYKGFSNPDLIGSCSNRFQPPIRSTESSDLTQSLELLLPIPSDLSQTCFLNSNYHHQPWTRIDSDPCVMRTATDLLPAPTSSVTESDQLAFNQLVHNPSISNSSAPSSTTFPYYDPGLPSSHSSSSLPSISMSTYPSPHHSNEHQPGNEMAYYPNPSSKLITPPPLFDQSEQDLFSSFLNIFGDFNGEWDFEPQGMPEGMPVLGELKRRLEAEHHDEIRIEGEGGKDWIGTEEMEREVNNRLKISESDSFNSVSSRPPTRLSSHSPSRTRQSGVPPSLLSRPSTSSLIDLPSENEEMGRKKAKLKETTQFIQPMVNSSSGHELPIGLPGAFGDEDDIEMTQLREEPVMSGSNDWELTRHSIPTRFNDSNFPQPHQFQHRLPSQVSSLPLPFSGIIPNPPTSSSNTTMNITSHSNNPNESNKKTAIKENERNEDTSSKGIPNKTTHIVSEQKRRNAIQGGFGSLVEILRLGELQSGITIGIIEKSNGNEKSNGTSNVKVKSGRGRGRRGEIETGASKSVVIERAVEYVKWMRFGNQALLKEVERLESIIRSDGLEI</sequence>
<dbReference type="GeneID" id="18931108"/>
<feature type="region of interest" description="Disordered" evidence="1">
    <location>
        <begin position="470"/>
        <end position="532"/>
    </location>
</feature>
<protein>
    <recommendedName>
        <fullName evidence="4">BHLH domain-containing protein</fullName>
    </recommendedName>
</protein>
<feature type="compositionally biased region" description="Polar residues" evidence="1">
    <location>
        <begin position="519"/>
        <end position="530"/>
    </location>
</feature>
<feature type="compositionally biased region" description="Low complexity" evidence="1">
    <location>
        <begin position="47"/>
        <end position="58"/>
    </location>
</feature>
<accession>F4S849</accession>
<feature type="region of interest" description="Disordered" evidence="1">
    <location>
        <begin position="330"/>
        <end position="385"/>
    </location>
</feature>
<feature type="region of interest" description="Disordered" evidence="1">
    <location>
        <begin position="205"/>
        <end position="233"/>
    </location>
</feature>
<dbReference type="InterPro" id="IPR036638">
    <property type="entry name" value="HLH_DNA-bd_sf"/>
</dbReference>
<feature type="compositionally biased region" description="Low complexity" evidence="1">
    <location>
        <begin position="483"/>
        <end position="498"/>
    </location>
</feature>
<keyword evidence="3" id="KW-1185">Reference proteome</keyword>
<feature type="compositionally biased region" description="Low complexity" evidence="1">
    <location>
        <begin position="205"/>
        <end position="220"/>
    </location>
</feature>
<dbReference type="EMBL" id="GL883163">
    <property type="protein sequence ID" value="EGF99181.1"/>
    <property type="molecule type" value="Genomic_DNA"/>
</dbReference>
<dbReference type="InParanoid" id="F4S849"/>
<feature type="compositionally biased region" description="Low complexity" evidence="1">
    <location>
        <begin position="358"/>
        <end position="370"/>
    </location>
</feature>
<dbReference type="Proteomes" id="UP000001072">
    <property type="component" value="Unassembled WGS sequence"/>
</dbReference>
<dbReference type="GO" id="GO:0046983">
    <property type="term" value="F:protein dimerization activity"/>
    <property type="evidence" value="ECO:0007669"/>
    <property type="project" value="InterPro"/>
</dbReference>
<dbReference type="VEuPathDB" id="FungiDB:MELLADRAFT_68779"/>
<dbReference type="STRING" id="747676.F4S849"/>
<feature type="compositionally biased region" description="Polar residues" evidence="1">
    <location>
        <begin position="330"/>
        <end position="357"/>
    </location>
</feature>
<dbReference type="SUPFAM" id="SSF47459">
    <property type="entry name" value="HLH, helix-loop-helix DNA-binding domain"/>
    <property type="match status" value="1"/>
</dbReference>
<dbReference type="HOGENOM" id="CLU_030585_0_0_1"/>
<organism evidence="3">
    <name type="scientific">Melampsora larici-populina (strain 98AG31 / pathotype 3-4-7)</name>
    <name type="common">Poplar leaf rust fungus</name>
    <dbReference type="NCBI Taxonomy" id="747676"/>
    <lineage>
        <taxon>Eukaryota</taxon>
        <taxon>Fungi</taxon>
        <taxon>Dikarya</taxon>
        <taxon>Basidiomycota</taxon>
        <taxon>Pucciniomycotina</taxon>
        <taxon>Pucciniomycetes</taxon>
        <taxon>Pucciniales</taxon>
        <taxon>Melampsoraceae</taxon>
        <taxon>Melampsora</taxon>
    </lineage>
</organism>